<evidence type="ECO:0000256" key="6">
    <source>
        <dbReference type="ARBA" id="ARBA00022989"/>
    </source>
</evidence>
<dbReference type="OMA" id="MESAPGC"/>
<comment type="similarity">
    <text evidence="2">Belongs to the dpy-19 family.</text>
</comment>
<evidence type="ECO:0000313" key="9">
    <source>
        <dbReference type="EMBL" id="KFM61985.1"/>
    </source>
</evidence>
<evidence type="ECO:0000256" key="1">
    <source>
        <dbReference type="ARBA" id="ARBA00004141"/>
    </source>
</evidence>
<evidence type="ECO:0000256" key="3">
    <source>
        <dbReference type="ARBA" id="ARBA00022676"/>
    </source>
</evidence>
<reference evidence="9 10" key="1">
    <citation type="submission" date="2013-11" db="EMBL/GenBank/DDBJ databases">
        <title>Genome sequencing of Stegodyphus mimosarum.</title>
        <authorList>
            <person name="Bechsgaard J."/>
        </authorList>
    </citation>
    <scope>NUCLEOTIDE SEQUENCE [LARGE SCALE GENOMIC DNA]</scope>
</reference>
<keyword evidence="10" id="KW-1185">Reference proteome</keyword>
<keyword evidence="3" id="KW-0328">Glycosyltransferase</keyword>
<evidence type="ECO:0000256" key="5">
    <source>
        <dbReference type="ARBA" id="ARBA00022692"/>
    </source>
</evidence>
<dbReference type="AlphaFoldDB" id="A0A087TA46"/>
<dbReference type="PANTHER" id="PTHR31488">
    <property type="entry name" value="DPY-19-LIKE 1, LIKE (H. SAPIENS)"/>
    <property type="match status" value="1"/>
</dbReference>
<dbReference type="GO" id="GO:0005637">
    <property type="term" value="C:nuclear inner membrane"/>
    <property type="evidence" value="ECO:0007669"/>
    <property type="project" value="TreeGrafter"/>
</dbReference>
<dbReference type="InterPro" id="IPR018732">
    <property type="entry name" value="Dpy-19/Dpy-19-like"/>
</dbReference>
<accession>A0A087TA46</accession>
<dbReference type="PANTHER" id="PTHR31488:SF1">
    <property type="entry name" value="C-MANNOSYLTRANSFERASE DPY19L1"/>
    <property type="match status" value="1"/>
</dbReference>
<dbReference type="EMBL" id="KK114248">
    <property type="protein sequence ID" value="KFM61985.1"/>
    <property type="molecule type" value="Genomic_DNA"/>
</dbReference>
<dbReference type="Pfam" id="PF10034">
    <property type="entry name" value="Dpy19"/>
    <property type="match status" value="1"/>
</dbReference>
<dbReference type="GO" id="GO:0000030">
    <property type="term" value="F:mannosyltransferase activity"/>
    <property type="evidence" value="ECO:0007669"/>
    <property type="project" value="TreeGrafter"/>
</dbReference>
<protein>
    <submittedName>
        <fullName evidence="9">Protein dpy-19-like protein</fullName>
    </submittedName>
</protein>
<evidence type="ECO:0000256" key="7">
    <source>
        <dbReference type="ARBA" id="ARBA00023136"/>
    </source>
</evidence>
<keyword evidence="4" id="KW-0808">Transferase</keyword>
<sequence length="223" mass="25390">MAKKVNKRGVKVGIPQNLKKDKSTLTNKERKYVSGNDFNSGKSQNSKYLWKLDGIRPFSIAALAVLFGFFNSYHQATMFENDRHFSHLSSLEREMTFRTEMGLYYFYYKTLTEAPSFLEGMHSIMNDNLTEYPSVINTLERFTLYPEVVLAASYRNIIAIAKFFNVSLKECWQVLRGDDLPPIESCEGIGDPAYFYVISVFLLNGLVGSLLFLFGTALSDSIS</sequence>
<name>A0A087TA46_STEMI</name>
<organism evidence="9 10">
    <name type="scientific">Stegodyphus mimosarum</name>
    <name type="common">African social velvet spider</name>
    <dbReference type="NCBI Taxonomy" id="407821"/>
    <lineage>
        <taxon>Eukaryota</taxon>
        <taxon>Metazoa</taxon>
        <taxon>Ecdysozoa</taxon>
        <taxon>Arthropoda</taxon>
        <taxon>Chelicerata</taxon>
        <taxon>Arachnida</taxon>
        <taxon>Araneae</taxon>
        <taxon>Araneomorphae</taxon>
        <taxon>Entelegynae</taxon>
        <taxon>Eresoidea</taxon>
        <taxon>Eresidae</taxon>
        <taxon>Stegodyphus</taxon>
    </lineage>
</organism>
<keyword evidence="7 8" id="KW-0472">Membrane</keyword>
<evidence type="ECO:0000256" key="4">
    <source>
        <dbReference type="ARBA" id="ARBA00022679"/>
    </source>
</evidence>
<dbReference type="Proteomes" id="UP000054359">
    <property type="component" value="Unassembled WGS sequence"/>
</dbReference>
<keyword evidence="6 8" id="KW-1133">Transmembrane helix</keyword>
<dbReference type="OrthoDB" id="6019623at2759"/>
<evidence type="ECO:0000256" key="8">
    <source>
        <dbReference type="SAM" id="Phobius"/>
    </source>
</evidence>
<keyword evidence="5 8" id="KW-0812">Transmembrane</keyword>
<comment type="subcellular location">
    <subcellularLocation>
        <location evidence="1">Membrane</location>
        <topology evidence="1">Multi-pass membrane protein</topology>
    </subcellularLocation>
</comment>
<evidence type="ECO:0000256" key="2">
    <source>
        <dbReference type="ARBA" id="ARBA00008744"/>
    </source>
</evidence>
<gene>
    <name evidence="9" type="ORF">X975_01431</name>
</gene>
<evidence type="ECO:0000313" key="10">
    <source>
        <dbReference type="Proteomes" id="UP000054359"/>
    </source>
</evidence>
<feature type="non-terminal residue" evidence="9">
    <location>
        <position position="223"/>
    </location>
</feature>
<feature type="transmembrane region" description="Helical" evidence="8">
    <location>
        <begin position="193"/>
        <end position="214"/>
    </location>
</feature>
<proteinExistence type="inferred from homology"/>